<feature type="transmembrane region" description="Helical" evidence="1">
    <location>
        <begin position="39"/>
        <end position="59"/>
    </location>
</feature>
<dbReference type="GeneID" id="55640516"/>
<dbReference type="Pfam" id="PF16955">
    <property type="entry name" value="OFeT_1"/>
    <property type="match status" value="1"/>
</dbReference>
<keyword evidence="1" id="KW-1133">Transmembrane helix</keyword>
<reference evidence="2 3" key="1">
    <citation type="submission" date="2020-02" db="EMBL/GenBank/DDBJ databases">
        <title>Comparative genome analysis reveals the metabolism and evolution of the thermophilic archaeal genus Metallosphaera.</title>
        <authorList>
            <person name="Jiang C."/>
        </authorList>
    </citation>
    <scope>NUCLEOTIDE SEQUENCE [LARGE SCALE GENOMIC DNA]</scope>
    <source>
        <strain evidence="2 3">Ric-A</strain>
    </source>
</reference>
<evidence type="ECO:0000313" key="2">
    <source>
        <dbReference type="EMBL" id="QKQ99191.1"/>
    </source>
</evidence>
<feature type="transmembrane region" description="Helical" evidence="1">
    <location>
        <begin position="163"/>
        <end position="180"/>
    </location>
</feature>
<dbReference type="Proteomes" id="UP000509301">
    <property type="component" value="Chromosome"/>
</dbReference>
<name>A0A6N0NR61_9CREN</name>
<dbReference type="OrthoDB" id="27450at2157"/>
<dbReference type="EMBL" id="CP049074">
    <property type="protein sequence ID" value="QKQ99191.1"/>
    <property type="molecule type" value="Genomic_DNA"/>
</dbReference>
<gene>
    <name evidence="2" type="ORF">GWK48_01180</name>
</gene>
<dbReference type="InterPro" id="IPR031594">
    <property type="entry name" value="OFeT_1"/>
</dbReference>
<protein>
    <recommendedName>
        <fullName evidence="4">TMEM165/GDT1 family protein</fullName>
    </recommendedName>
</protein>
<sequence length="208" mass="22817">MALDIGIFLASLAMGTLELSEAGAVSAIYAGAYKSWLPYLYAIVGVTVVLFPTFTVGRLIELLPIQYVLIVGGFILAYFGYRLIRSARRSFKGFRKHTEEREGIGVVLVISMTEAFEDSLVALALIPQSYYSTLLGTGIAVVLVLALTALLKNKIAKIRLPHLKFVLSSLLFSLASLWILEVVLNVSEILIVPLFLIFVGVNYCIIKL</sequence>
<feature type="transmembrane region" description="Helical" evidence="1">
    <location>
        <begin position="65"/>
        <end position="84"/>
    </location>
</feature>
<evidence type="ECO:0000256" key="1">
    <source>
        <dbReference type="SAM" id="Phobius"/>
    </source>
</evidence>
<feature type="transmembrane region" description="Helical" evidence="1">
    <location>
        <begin position="132"/>
        <end position="151"/>
    </location>
</feature>
<feature type="transmembrane region" description="Helical" evidence="1">
    <location>
        <begin position="6"/>
        <end position="32"/>
    </location>
</feature>
<keyword evidence="3" id="KW-1185">Reference proteome</keyword>
<feature type="transmembrane region" description="Helical" evidence="1">
    <location>
        <begin position="186"/>
        <end position="206"/>
    </location>
</feature>
<keyword evidence="1" id="KW-0812">Transmembrane</keyword>
<evidence type="ECO:0008006" key="4">
    <source>
        <dbReference type="Google" id="ProtNLM"/>
    </source>
</evidence>
<proteinExistence type="predicted"/>
<accession>A0A6N0NR61</accession>
<organism evidence="2 3">
    <name type="scientific">Metallosphaera tengchongensis</name>
    <dbReference type="NCBI Taxonomy" id="1532350"/>
    <lineage>
        <taxon>Archaea</taxon>
        <taxon>Thermoproteota</taxon>
        <taxon>Thermoprotei</taxon>
        <taxon>Sulfolobales</taxon>
        <taxon>Sulfolobaceae</taxon>
        <taxon>Metallosphaera</taxon>
    </lineage>
</organism>
<dbReference type="RefSeq" id="WP_174628846.1">
    <property type="nucleotide sequence ID" value="NZ_CP049074.1"/>
</dbReference>
<keyword evidence="1" id="KW-0472">Membrane</keyword>
<evidence type="ECO:0000313" key="3">
    <source>
        <dbReference type="Proteomes" id="UP000509301"/>
    </source>
</evidence>
<feature type="transmembrane region" description="Helical" evidence="1">
    <location>
        <begin position="104"/>
        <end position="126"/>
    </location>
</feature>
<dbReference type="KEGG" id="mten:GWK48_01180"/>
<dbReference type="AlphaFoldDB" id="A0A6N0NR61"/>